<comment type="caution">
    <text evidence="14">The sequence shown here is derived from an EMBL/GenBank/DDBJ whole genome shotgun (WGS) entry which is preliminary data.</text>
</comment>
<evidence type="ECO:0000256" key="8">
    <source>
        <dbReference type="ARBA" id="ARBA00022840"/>
    </source>
</evidence>
<evidence type="ECO:0000256" key="10">
    <source>
        <dbReference type="ARBA" id="ARBA00023012"/>
    </source>
</evidence>
<evidence type="ECO:0000256" key="2">
    <source>
        <dbReference type="ARBA" id="ARBA00022475"/>
    </source>
</evidence>
<dbReference type="CDD" id="cd06225">
    <property type="entry name" value="HAMP"/>
    <property type="match status" value="1"/>
</dbReference>
<evidence type="ECO:0000259" key="13">
    <source>
        <dbReference type="PROSITE" id="PS50885"/>
    </source>
</evidence>
<dbReference type="Proteomes" id="UP000463051">
    <property type="component" value="Unassembled WGS sequence"/>
</dbReference>
<keyword evidence="4" id="KW-0808">Transferase</keyword>
<dbReference type="AlphaFoldDB" id="A0A7X2L2Y4"/>
<keyword evidence="9 12" id="KW-1133">Transmembrane helix</keyword>
<gene>
    <name evidence="14" type="ORF">GJB61_12505</name>
</gene>
<dbReference type="Gene3D" id="6.10.340.10">
    <property type="match status" value="1"/>
</dbReference>
<organism evidence="14 15">
    <name type="scientific">Paenibacillus monticola</name>
    <dbReference type="NCBI Taxonomy" id="2666075"/>
    <lineage>
        <taxon>Bacteria</taxon>
        <taxon>Bacillati</taxon>
        <taxon>Bacillota</taxon>
        <taxon>Bacilli</taxon>
        <taxon>Bacillales</taxon>
        <taxon>Paenibacillaceae</taxon>
        <taxon>Paenibacillus</taxon>
    </lineage>
</organism>
<dbReference type="InterPro" id="IPR003660">
    <property type="entry name" value="HAMP_dom"/>
</dbReference>
<evidence type="ECO:0000256" key="5">
    <source>
        <dbReference type="ARBA" id="ARBA00022692"/>
    </source>
</evidence>
<dbReference type="GO" id="GO:0000155">
    <property type="term" value="F:phosphorelay sensor kinase activity"/>
    <property type="evidence" value="ECO:0007669"/>
    <property type="project" value="InterPro"/>
</dbReference>
<dbReference type="InterPro" id="IPR033479">
    <property type="entry name" value="dCache_1"/>
</dbReference>
<dbReference type="Pfam" id="PF06580">
    <property type="entry name" value="His_kinase"/>
    <property type="match status" value="1"/>
</dbReference>
<dbReference type="RefSeq" id="WP_154118795.1">
    <property type="nucleotide sequence ID" value="NZ_WJXB01000003.1"/>
</dbReference>
<dbReference type="Pfam" id="PF02743">
    <property type="entry name" value="dCache_1"/>
    <property type="match status" value="1"/>
</dbReference>
<keyword evidence="5 12" id="KW-0812">Transmembrane</keyword>
<keyword evidence="15" id="KW-1185">Reference proteome</keyword>
<dbReference type="SMART" id="SM00304">
    <property type="entry name" value="HAMP"/>
    <property type="match status" value="1"/>
</dbReference>
<feature type="domain" description="HAMP" evidence="13">
    <location>
        <begin position="320"/>
        <end position="372"/>
    </location>
</feature>
<dbReference type="InterPro" id="IPR010559">
    <property type="entry name" value="Sig_transdc_His_kin_internal"/>
</dbReference>
<evidence type="ECO:0000313" key="15">
    <source>
        <dbReference type="Proteomes" id="UP000463051"/>
    </source>
</evidence>
<name>A0A7X2L2Y4_9BACL</name>
<keyword evidence="2" id="KW-1003">Cell membrane</keyword>
<keyword evidence="7" id="KW-0418">Kinase</keyword>
<evidence type="ECO:0000256" key="9">
    <source>
        <dbReference type="ARBA" id="ARBA00022989"/>
    </source>
</evidence>
<dbReference type="PANTHER" id="PTHR34220:SF11">
    <property type="entry name" value="SENSOR PROTEIN KINASE HPTS"/>
    <property type="match status" value="1"/>
</dbReference>
<protein>
    <submittedName>
        <fullName evidence="14">HAMP domain-containing protein</fullName>
    </submittedName>
</protein>
<evidence type="ECO:0000256" key="6">
    <source>
        <dbReference type="ARBA" id="ARBA00022741"/>
    </source>
</evidence>
<dbReference type="PROSITE" id="PS50885">
    <property type="entry name" value="HAMP"/>
    <property type="match status" value="1"/>
</dbReference>
<dbReference type="GO" id="GO:0005886">
    <property type="term" value="C:plasma membrane"/>
    <property type="evidence" value="ECO:0007669"/>
    <property type="project" value="UniProtKB-SubCell"/>
</dbReference>
<evidence type="ECO:0000313" key="14">
    <source>
        <dbReference type="EMBL" id="MRN53811.1"/>
    </source>
</evidence>
<dbReference type="SUPFAM" id="SSF158472">
    <property type="entry name" value="HAMP domain-like"/>
    <property type="match status" value="1"/>
</dbReference>
<evidence type="ECO:0000256" key="11">
    <source>
        <dbReference type="ARBA" id="ARBA00023136"/>
    </source>
</evidence>
<accession>A0A7X2L2Y4</accession>
<dbReference type="SUPFAM" id="SSF55874">
    <property type="entry name" value="ATPase domain of HSP90 chaperone/DNA topoisomerase II/histidine kinase"/>
    <property type="match status" value="1"/>
</dbReference>
<dbReference type="InterPro" id="IPR003594">
    <property type="entry name" value="HATPase_dom"/>
</dbReference>
<reference evidence="14 15" key="1">
    <citation type="submission" date="2019-11" db="EMBL/GenBank/DDBJ databases">
        <title>Paenibacillus monticola sp. nov., a novel PGPR strain isolated from mountain sample in China.</title>
        <authorList>
            <person name="Zhao Q."/>
            <person name="Li H.-P."/>
            <person name="Zhang J.-L."/>
        </authorList>
    </citation>
    <scope>NUCLEOTIDE SEQUENCE [LARGE SCALE GENOMIC DNA]</scope>
    <source>
        <strain evidence="14 15">LC-T2</strain>
    </source>
</reference>
<sequence length="597" mass="68211">MKKSRLFRKSIQSKFFIAFLLVMIIPTTALSMSAYVLSVQILKEKVSDSFQENLLYIGNSTRKELAGIEKITELIYINEDIQSAITADNNNGLEFYMNMKKVDQVLNNISFYSNYYSYITSLFIFGQNGSQFIYGNDAYTINTGELKASEWYKTMYELNGKILWLGVHDNDSSYRKNQVFSIARVINDTNHNNIGAIYLNLSTKVFTDILSKASLKVQSQIYVVDQRGRIVFPEQQTTTTLEAAGIVLPDNIDKAGLEIKKDGQTFLTSSYEIGEYGWKIVQIVPVEALTKDNKVIIKVTALVFLISFFLSGILWYLVSRSIVRPIKQLISTMKDVRGTNLEVKANVTSTDEIGLLTVTYNYMIQRINGLFNQVVEEERQKRNAEIKALQGQINPHFLYNTLNTIRWMAIIQKADGIKEVVDALGRLLRNTFRQPTARITLEEEINMLKDYVFIQQTRYRDKFQVYYEVEDELNAAECVKFILQPIVENSIFHGIEPKDGPGVIRIKAIAKDSVLKITVEDNGVGMSDEQISEIINAHHRDQESNNGIGVQNVNDRIQMIYGEKYGLQIDSRISCYTKVHITLPLYLNHNTDDSSDR</sequence>
<dbReference type="Pfam" id="PF02518">
    <property type="entry name" value="HATPase_c"/>
    <property type="match status" value="1"/>
</dbReference>
<dbReference type="InterPro" id="IPR050640">
    <property type="entry name" value="Bact_2-comp_sensor_kinase"/>
</dbReference>
<evidence type="ECO:0000256" key="4">
    <source>
        <dbReference type="ARBA" id="ARBA00022679"/>
    </source>
</evidence>
<dbReference type="PANTHER" id="PTHR34220">
    <property type="entry name" value="SENSOR HISTIDINE KINASE YPDA"/>
    <property type="match status" value="1"/>
</dbReference>
<keyword evidence="6" id="KW-0547">Nucleotide-binding</keyword>
<dbReference type="Gene3D" id="3.30.450.20">
    <property type="entry name" value="PAS domain"/>
    <property type="match status" value="1"/>
</dbReference>
<dbReference type="EMBL" id="WJXB01000003">
    <property type="protein sequence ID" value="MRN53811.1"/>
    <property type="molecule type" value="Genomic_DNA"/>
</dbReference>
<evidence type="ECO:0000256" key="1">
    <source>
        <dbReference type="ARBA" id="ARBA00004651"/>
    </source>
</evidence>
<dbReference type="GO" id="GO:0005524">
    <property type="term" value="F:ATP binding"/>
    <property type="evidence" value="ECO:0007669"/>
    <property type="project" value="UniProtKB-KW"/>
</dbReference>
<dbReference type="Pfam" id="PF00672">
    <property type="entry name" value="HAMP"/>
    <property type="match status" value="1"/>
</dbReference>
<keyword evidence="10" id="KW-0902">Two-component regulatory system</keyword>
<keyword evidence="8" id="KW-0067">ATP-binding</keyword>
<evidence type="ECO:0000256" key="3">
    <source>
        <dbReference type="ARBA" id="ARBA00022553"/>
    </source>
</evidence>
<evidence type="ECO:0000256" key="12">
    <source>
        <dbReference type="SAM" id="Phobius"/>
    </source>
</evidence>
<comment type="subcellular location">
    <subcellularLocation>
        <location evidence="1">Cell membrane</location>
        <topology evidence="1">Multi-pass membrane protein</topology>
    </subcellularLocation>
</comment>
<evidence type="ECO:0000256" key="7">
    <source>
        <dbReference type="ARBA" id="ARBA00022777"/>
    </source>
</evidence>
<proteinExistence type="predicted"/>
<dbReference type="Gene3D" id="3.30.565.10">
    <property type="entry name" value="Histidine kinase-like ATPase, C-terminal domain"/>
    <property type="match status" value="1"/>
</dbReference>
<keyword evidence="3" id="KW-0597">Phosphoprotein</keyword>
<dbReference type="InterPro" id="IPR036890">
    <property type="entry name" value="HATPase_C_sf"/>
</dbReference>
<dbReference type="SMART" id="SM00387">
    <property type="entry name" value="HATPase_c"/>
    <property type="match status" value="1"/>
</dbReference>
<keyword evidence="11 12" id="KW-0472">Membrane</keyword>
<feature type="transmembrane region" description="Helical" evidence="12">
    <location>
        <begin position="295"/>
        <end position="318"/>
    </location>
</feature>